<evidence type="ECO:0000313" key="3">
    <source>
        <dbReference type="Proteomes" id="UP000179113"/>
    </source>
</evidence>
<feature type="transmembrane region" description="Helical" evidence="1">
    <location>
        <begin position="5"/>
        <end position="27"/>
    </location>
</feature>
<feature type="transmembrane region" description="Helical" evidence="1">
    <location>
        <begin position="100"/>
        <end position="116"/>
    </location>
</feature>
<proteinExistence type="predicted"/>
<reference evidence="2 3" key="1">
    <citation type="journal article" date="2016" name="Nat. Commun.">
        <title>Thousands of microbial genomes shed light on interconnected biogeochemical processes in an aquifer system.</title>
        <authorList>
            <person name="Anantharaman K."/>
            <person name="Brown C.T."/>
            <person name="Hug L.A."/>
            <person name="Sharon I."/>
            <person name="Castelle C.J."/>
            <person name="Probst A.J."/>
            <person name="Thomas B.C."/>
            <person name="Singh A."/>
            <person name="Wilkins M.J."/>
            <person name="Karaoz U."/>
            <person name="Brodie E.L."/>
            <person name="Williams K.H."/>
            <person name="Hubbard S.S."/>
            <person name="Banfield J.F."/>
        </authorList>
    </citation>
    <scope>NUCLEOTIDE SEQUENCE [LARGE SCALE GENOMIC DNA]</scope>
</reference>
<feature type="transmembrane region" description="Helical" evidence="1">
    <location>
        <begin position="77"/>
        <end position="94"/>
    </location>
</feature>
<keyword evidence="1" id="KW-1133">Transmembrane helix</keyword>
<accession>A0A1F4WJ69</accession>
<keyword evidence="1" id="KW-0472">Membrane</keyword>
<dbReference type="EMBL" id="MEWA01000029">
    <property type="protein sequence ID" value="OGC68963.1"/>
    <property type="molecule type" value="Genomic_DNA"/>
</dbReference>
<sequence length="121" mass="13986">MPRFFYALVFSSLIVWTCLIFVGSTYAPDTIVTILMFLILVFFALGLTFSTFIFLVFRRQRLELSGSKRVSVRSLKYGFFLGFWATGTLGLKAFELITPVNYGLYLIFCLLIYFQLKSLRV</sequence>
<name>A0A1F4WJ69_UNCKA</name>
<keyword evidence="1" id="KW-0812">Transmembrane</keyword>
<gene>
    <name evidence="2" type="ORF">A2415_04150</name>
</gene>
<dbReference type="AlphaFoldDB" id="A0A1F4WJ69"/>
<comment type="caution">
    <text evidence="2">The sequence shown here is derived from an EMBL/GenBank/DDBJ whole genome shotgun (WGS) entry which is preliminary data.</text>
</comment>
<evidence type="ECO:0000313" key="2">
    <source>
        <dbReference type="EMBL" id="OGC68963.1"/>
    </source>
</evidence>
<feature type="transmembrane region" description="Helical" evidence="1">
    <location>
        <begin position="33"/>
        <end position="57"/>
    </location>
</feature>
<protein>
    <submittedName>
        <fullName evidence="2">Uncharacterized protein</fullName>
    </submittedName>
</protein>
<evidence type="ECO:0000256" key="1">
    <source>
        <dbReference type="SAM" id="Phobius"/>
    </source>
</evidence>
<organism evidence="2 3">
    <name type="scientific">candidate division WWE3 bacterium RIFOXYC1_FULL_39_7</name>
    <dbReference type="NCBI Taxonomy" id="1802643"/>
    <lineage>
        <taxon>Bacteria</taxon>
        <taxon>Katanobacteria</taxon>
    </lineage>
</organism>
<dbReference type="Proteomes" id="UP000179113">
    <property type="component" value="Unassembled WGS sequence"/>
</dbReference>